<dbReference type="InterPro" id="IPR027024">
    <property type="entry name" value="UCP027386_ABC_sbc_TM0202"/>
</dbReference>
<reference evidence="2 3" key="1">
    <citation type="submission" date="2020-12" db="EMBL/GenBank/DDBJ databases">
        <title>Novel Thalassolituus-related marine hydrocarbonoclastic bacteria mediated algae-derived hydrocarbons mineralization in twilight zone of the northern South China Sea.</title>
        <authorList>
            <person name="Dong C."/>
        </authorList>
    </citation>
    <scope>NUCLEOTIDE SEQUENCE [LARGE SCALE GENOMIC DNA]</scope>
    <source>
        <strain evidence="2 3">IMCC1826</strain>
    </source>
</reference>
<evidence type="ECO:0000313" key="3">
    <source>
        <dbReference type="Proteomes" id="UP000714380"/>
    </source>
</evidence>
<evidence type="ECO:0000256" key="1">
    <source>
        <dbReference type="SAM" id="SignalP"/>
    </source>
</evidence>
<dbReference type="SUPFAM" id="SSF53850">
    <property type="entry name" value="Periplasmic binding protein-like II"/>
    <property type="match status" value="1"/>
</dbReference>
<organism evidence="2 3">
    <name type="scientific">Thalassolituus marinus</name>
    <dbReference type="NCBI Taxonomy" id="671053"/>
    <lineage>
        <taxon>Bacteria</taxon>
        <taxon>Pseudomonadati</taxon>
        <taxon>Pseudomonadota</taxon>
        <taxon>Gammaproteobacteria</taxon>
        <taxon>Oceanospirillales</taxon>
        <taxon>Oceanospirillaceae</taxon>
        <taxon>Thalassolituus</taxon>
    </lineage>
</organism>
<keyword evidence="1" id="KW-0732">Signal</keyword>
<comment type="caution">
    <text evidence="2">The sequence shown here is derived from an EMBL/GenBank/DDBJ whole genome shotgun (WGS) entry which is preliminary data.</text>
</comment>
<dbReference type="EMBL" id="JAEDAH010000043">
    <property type="protein sequence ID" value="MCA6063761.1"/>
    <property type="molecule type" value="Genomic_DNA"/>
</dbReference>
<dbReference type="PANTHER" id="PTHR30024">
    <property type="entry name" value="ALIPHATIC SULFONATES-BINDING PROTEIN-RELATED"/>
    <property type="match status" value="1"/>
</dbReference>
<keyword evidence="3" id="KW-1185">Reference proteome</keyword>
<dbReference type="Proteomes" id="UP000714380">
    <property type="component" value="Unassembled WGS sequence"/>
</dbReference>
<dbReference type="RefSeq" id="WP_225674075.1">
    <property type="nucleotide sequence ID" value="NZ_JAEDAH010000043.1"/>
</dbReference>
<sequence length="326" mass="36331">MRALLIAYLLCSGVATAGTPLTLAGPPASVSFPLIHMIESGALSALGYDAHFQLWKDPDQLRAIVMSEHADYVAMPTNVAANLYNRGVDTRLLNVSTWGILYLLSRNADMKSLTDFSGEEITVPFRGDMPDLVFQLLAEKHGLNPRQDFSVRYVASPLDAMQLLIMRRTDHALLAEPAVSMALRKTDSFPLKLVAPDLYRSVNLQEEWGKLFNTRARIPQAGIAVVNATKKPREEQALINQAYKKSLQICQQAAAECADMVVRQIPMLEKEAVLDALQFSTMETLTPDEAEPELKFFFNQLYNKNPSILGEKIPDDAFYQTPDQEL</sequence>
<feature type="signal peptide" evidence="1">
    <location>
        <begin position="1"/>
        <end position="17"/>
    </location>
</feature>
<dbReference type="PIRSF" id="PIRSF027386">
    <property type="entry name" value="UCP027386_ABC_sbc_TM0202"/>
    <property type="match status" value="1"/>
</dbReference>
<feature type="chain" id="PRO_5045955598" evidence="1">
    <location>
        <begin position="18"/>
        <end position="326"/>
    </location>
</feature>
<gene>
    <name evidence="2" type="ORF">I9W95_09080</name>
</gene>
<proteinExistence type="predicted"/>
<dbReference type="Gene3D" id="3.40.190.10">
    <property type="entry name" value="Periplasmic binding protein-like II"/>
    <property type="match status" value="2"/>
</dbReference>
<name>A0ABS7ZPW3_9GAMM</name>
<protein>
    <submittedName>
        <fullName evidence="2">ABC transporter substrate-binding protein</fullName>
    </submittedName>
</protein>
<dbReference type="PANTHER" id="PTHR30024:SF46">
    <property type="entry name" value="ABC TRANSPORTER, SUBSTRATE-BINDING LIPOPROTEIN"/>
    <property type="match status" value="1"/>
</dbReference>
<accession>A0ABS7ZPW3</accession>
<evidence type="ECO:0000313" key="2">
    <source>
        <dbReference type="EMBL" id="MCA6063761.1"/>
    </source>
</evidence>